<dbReference type="HOGENOM" id="CLU_017133_0_0_1"/>
<feature type="region of interest" description="Disordered" evidence="2">
    <location>
        <begin position="450"/>
        <end position="535"/>
    </location>
</feature>
<feature type="region of interest" description="Disordered" evidence="2">
    <location>
        <begin position="27"/>
        <end position="309"/>
    </location>
</feature>
<keyword evidence="1" id="KW-0175">Coiled coil</keyword>
<feature type="region of interest" description="Disordered" evidence="2">
    <location>
        <begin position="563"/>
        <end position="678"/>
    </location>
</feature>
<feature type="compositionally biased region" description="Low complexity" evidence="2">
    <location>
        <begin position="290"/>
        <end position="308"/>
    </location>
</feature>
<proteinExistence type="predicted"/>
<evidence type="ECO:0000256" key="1">
    <source>
        <dbReference type="SAM" id="Coils"/>
    </source>
</evidence>
<dbReference type="InParanoid" id="A0A0C3BDH9"/>
<gene>
    <name evidence="3" type="ORF">PILCRDRAFT_827246</name>
</gene>
<feature type="compositionally biased region" description="Polar residues" evidence="2">
    <location>
        <begin position="28"/>
        <end position="50"/>
    </location>
</feature>
<dbReference type="STRING" id="765440.A0A0C3BDH9"/>
<feature type="compositionally biased region" description="Polar residues" evidence="2">
    <location>
        <begin position="633"/>
        <end position="651"/>
    </location>
</feature>
<protein>
    <submittedName>
        <fullName evidence="3">Uncharacterized protein</fullName>
    </submittedName>
</protein>
<feature type="compositionally biased region" description="Polar residues" evidence="2">
    <location>
        <begin position="478"/>
        <end position="495"/>
    </location>
</feature>
<dbReference type="AlphaFoldDB" id="A0A0C3BDH9"/>
<evidence type="ECO:0000313" key="4">
    <source>
        <dbReference type="Proteomes" id="UP000054166"/>
    </source>
</evidence>
<evidence type="ECO:0000313" key="3">
    <source>
        <dbReference type="EMBL" id="KIM75347.1"/>
    </source>
</evidence>
<name>A0A0C3BDH9_PILCF</name>
<organism evidence="3 4">
    <name type="scientific">Piloderma croceum (strain F 1598)</name>
    <dbReference type="NCBI Taxonomy" id="765440"/>
    <lineage>
        <taxon>Eukaryota</taxon>
        <taxon>Fungi</taxon>
        <taxon>Dikarya</taxon>
        <taxon>Basidiomycota</taxon>
        <taxon>Agaricomycotina</taxon>
        <taxon>Agaricomycetes</taxon>
        <taxon>Agaricomycetidae</taxon>
        <taxon>Atheliales</taxon>
        <taxon>Atheliaceae</taxon>
        <taxon>Piloderma</taxon>
    </lineage>
</organism>
<keyword evidence="4" id="KW-1185">Reference proteome</keyword>
<evidence type="ECO:0000256" key="2">
    <source>
        <dbReference type="SAM" id="MobiDB-lite"/>
    </source>
</evidence>
<feature type="compositionally biased region" description="Acidic residues" evidence="2">
    <location>
        <begin position="147"/>
        <end position="159"/>
    </location>
</feature>
<dbReference type="Proteomes" id="UP000054166">
    <property type="component" value="Unassembled WGS sequence"/>
</dbReference>
<feature type="compositionally biased region" description="Polar residues" evidence="2">
    <location>
        <begin position="104"/>
        <end position="120"/>
    </location>
</feature>
<feature type="coiled-coil region" evidence="1">
    <location>
        <begin position="767"/>
        <end position="794"/>
    </location>
</feature>
<feature type="region of interest" description="Disordered" evidence="2">
    <location>
        <begin position="382"/>
        <end position="421"/>
    </location>
</feature>
<feature type="compositionally biased region" description="Polar residues" evidence="2">
    <location>
        <begin position="394"/>
        <end position="409"/>
    </location>
</feature>
<dbReference type="OrthoDB" id="2565072at2759"/>
<dbReference type="EMBL" id="KN833047">
    <property type="protein sequence ID" value="KIM75347.1"/>
    <property type="molecule type" value="Genomic_DNA"/>
</dbReference>
<feature type="compositionally biased region" description="Low complexity" evidence="2">
    <location>
        <begin position="598"/>
        <end position="616"/>
    </location>
</feature>
<reference evidence="4" key="2">
    <citation type="submission" date="2015-01" db="EMBL/GenBank/DDBJ databases">
        <title>Evolutionary Origins and Diversification of the Mycorrhizal Mutualists.</title>
        <authorList>
            <consortium name="DOE Joint Genome Institute"/>
            <consortium name="Mycorrhizal Genomics Consortium"/>
            <person name="Kohler A."/>
            <person name="Kuo A."/>
            <person name="Nagy L.G."/>
            <person name="Floudas D."/>
            <person name="Copeland A."/>
            <person name="Barry K.W."/>
            <person name="Cichocki N."/>
            <person name="Veneault-Fourrey C."/>
            <person name="LaButti K."/>
            <person name="Lindquist E.A."/>
            <person name="Lipzen A."/>
            <person name="Lundell T."/>
            <person name="Morin E."/>
            <person name="Murat C."/>
            <person name="Riley R."/>
            <person name="Ohm R."/>
            <person name="Sun H."/>
            <person name="Tunlid A."/>
            <person name="Henrissat B."/>
            <person name="Grigoriev I.V."/>
            <person name="Hibbett D.S."/>
            <person name="Martin F."/>
        </authorList>
    </citation>
    <scope>NUCLEOTIDE SEQUENCE [LARGE SCALE GENOMIC DNA]</scope>
    <source>
        <strain evidence="4">F 1598</strain>
    </source>
</reference>
<reference evidence="3 4" key="1">
    <citation type="submission" date="2014-04" db="EMBL/GenBank/DDBJ databases">
        <authorList>
            <consortium name="DOE Joint Genome Institute"/>
            <person name="Kuo A."/>
            <person name="Tarkka M."/>
            <person name="Buscot F."/>
            <person name="Kohler A."/>
            <person name="Nagy L.G."/>
            <person name="Floudas D."/>
            <person name="Copeland A."/>
            <person name="Barry K.W."/>
            <person name="Cichocki N."/>
            <person name="Veneault-Fourrey C."/>
            <person name="LaButti K."/>
            <person name="Lindquist E.A."/>
            <person name="Lipzen A."/>
            <person name="Lundell T."/>
            <person name="Morin E."/>
            <person name="Murat C."/>
            <person name="Sun H."/>
            <person name="Tunlid A."/>
            <person name="Henrissat B."/>
            <person name="Grigoriev I.V."/>
            <person name="Hibbett D.S."/>
            <person name="Martin F."/>
            <person name="Nordberg H.P."/>
            <person name="Cantor M.N."/>
            <person name="Hua S.X."/>
        </authorList>
    </citation>
    <scope>NUCLEOTIDE SEQUENCE [LARGE SCALE GENOMIC DNA]</scope>
    <source>
        <strain evidence="3 4">F 1598</strain>
    </source>
</reference>
<sequence>MNSSPYPHDDHLRHLLDQRSARADINGRFSSVSEYSDTPSVYSHRFSPTPQDRGEGDFNVRPLNIDTSHRHPFSSEPRSPMSDRDLLNDPSASGLDLDDDYRSSYASSNTYDDSNEQPLSPTDVGEDSRMSMLGPKVRIHGRAPWEMGEDTLEEGDESDSSGRSYAFSTKRAKRKGDGIMKGFGRGAPSPRPTLASRPSDESNRSRSRSKGSFETTASSTSNSQGALHALAQASVSSTSLTLPPSEPSGKGSGLRNKFSMPRVRSRIDSRAKSPLPPSPRSTIFSESPTTSEFSRASSTSSPRPSISAHMDSDFVHPYANPDLVVSYASDSTPNSPNHGAFGSISRSDSISTITDVHSVSSHSTLRHMASGSSLRQASLTAPRASNLTGKGISSPINTLRSSDLSSTNPPKIKEPQVMARPPPLGPNGIPGWMDNPGSPTIQLISLEEAQAQARERARSATINSSMSNQATFPEPIEKTQSPTNSMRSRTRSISAGTKARSALSNIVGGSPPTGPERRDSEPSIGASGVSGKSLKHKKSGFMRIFNGKERDAVPPVPALADEYTVHNNSQPPSIPKTPKISLSRVPVPPLGPSTMQESPSSSSFLSDVSNSSISVSGRHTNLSPKRAPPALQIHTSSLPSRQLATGNLTLPTPTPIDKSDQDGEAPHSAPPSTSDFPSLSLRPVSAIFSAHFTDHIVAPEVGSPVEEERIADTPSSISPATGRSPMTPGFPLRSDGSTGDNCSIAVVCPEDQSSVIQALQEQIVSARKAWQRHIWELEGQVRDLKAEVDDLRTAGNEKGYCEVCGRGKLLEDGPTIAKKVGVVNRPRARTGDVARFANGN</sequence>
<feature type="compositionally biased region" description="Low complexity" evidence="2">
    <location>
        <begin position="234"/>
        <end position="243"/>
    </location>
</feature>
<feature type="compositionally biased region" description="Polar residues" evidence="2">
    <location>
        <begin position="280"/>
        <end position="289"/>
    </location>
</feature>
<feature type="compositionally biased region" description="Polar residues" evidence="2">
    <location>
        <begin position="210"/>
        <end position="225"/>
    </location>
</feature>
<accession>A0A0C3BDH9</accession>
<feature type="compositionally biased region" description="Polar residues" evidence="2">
    <location>
        <begin position="460"/>
        <end position="471"/>
    </location>
</feature>